<proteinExistence type="inferred from homology"/>
<evidence type="ECO:0000259" key="4">
    <source>
        <dbReference type="Pfam" id="PF03816"/>
    </source>
</evidence>
<dbReference type="OrthoDB" id="27330at2"/>
<comment type="similarity">
    <text evidence="1">Belongs to the LytR/CpsA/Psr (LCP) family.</text>
</comment>
<feature type="region of interest" description="Disordered" evidence="2">
    <location>
        <begin position="1"/>
        <end position="34"/>
    </location>
</feature>
<dbReference type="AlphaFoldDB" id="A0A1B1N145"/>
<accession>A0A1B1N145</accession>
<dbReference type="PANTHER" id="PTHR33392">
    <property type="entry name" value="POLYISOPRENYL-TEICHOIC ACID--PEPTIDOGLYCAN TEICHOIC ACID TRANSFERASE TAGU"/>
    <property type="match status" value="1"/>
</dbReference>
<dbReference type="KEGG" id="pyg:AWM70_11415"/>
<sequence length="371" mass="40875">MSPSDHGSLPPRQHSQRKGSEPAKGAPVRQGKKKKKAGPVKRFFRVVLILIVILVIGAGGYAAYLAYNVNQTINQAGTDKPVAAGQEANVKPLTMLLLGTDYRPETGTHLSDVIMVIAMNPKTKSATVVSLPRDTRFSMDGYKTNKINAFYPNFLAAEKKTGNSAEEEMKTMMGKFFDLDIDYVTVLNFQGFRDVVDALKGVDVNVDKDMCYRDKADGTDINLKKGQQHLDGKQALDFVRYRKSNCSPRTDASDDFDRNRRQNEVLHALIDQAKSLNGVLGAGKAIESVGDNMTTDLEQGQIKNMIAAYWNISKENVHFMPITGDWKSPYVYLHDDELEAAKQALKDELAGKTVQTSQDAQDGPSATHSGN</sequence>
<evidence type="ECO:0000256" key="3">
    <source>
        <dbReference type="SAM" id="Phobius"/>
    </source>
</evidence>
<dbReference type="PANTHER" id="PTHR33392:SF6">
    <property type="entry name" value="POLYISOPRENYL-TEICHOIC ACID--PEPTIDOGLYCAN TEICHOIC ACID TRANSFERASE TAGU"/>
    <property type="match status" value="1"/>
</dbReference>
<protein>
    <submittedName>
        <fullName evidence="5">Transcriptional regulator</fullName>
    </submittedName>
</protein>
<reference evidence="5 6" key="1">
    <citation type="submission" date="2016-01" db="EMBL/GenBank/DDBJ databases">
        <title>Complete Genome Sequence of Paenibacillus yonginensis DCY84, a novel Plant Growth-Promoting Bacteria with Elicitation of Induced Systemic Resistance.</title>
        <authorList>
            <person name="Kim Y.J."/>
            <person name="Yang D.C."/>
            <person name="Sukweenadhi J."/>
        </authorList>
    </citation>
    <scope>NUCLEOTIDE SEQUENCE [LARGE SCALE GENOMIC DNA]</scope>
    <source>
        <strain evidence="5 6">DCY84</strain>
    </source>
</reference>
<keyword evidence="3" id="KW-1133">Transmembrane helix</keyword>
<feature type="region of interest" description="Disordered" evidence="2">
    <location>
        <begin position="349"/>
        <end position="371"/>
    </location>
</feature>
<dbReference type="NCBIfam" id="TIGR00350">
    <property type="entry name" value="lytR_cpsA_psr"/>
    <property type="match status" value="1"/>
</dbReference>
<evidence type="ECO:0000313" key="6">
    <source>
        <dbReference type="Proteomes" id="UP000092573"/>
    </source>
</evidence>
<dbReference type="Pfam" id="PF03816">
    <property type="entry name" value="LytR_cpsA_psr"/>
    <property type="match status" value="1"/>
</dbReference>
<evidence type="ECO:0000256" key="1">
    <source>
        <dbReference type="ARBA" id="ARBA00006068"/>
    </source>
</evidence>
<feature type="domain" description="Cell envelope-related transcriptional attenuator" evidence="4">
    <location>
        <begin position="111"/>
        <end position="274"/>
    </location>
</feature>
<keyword evidence="6" id="KW-1185">Reference proteome</keyword>
<organism evidence="5 6">
    <name type="scientific">Paenibacillus yonginensis</name>
    <dbReference type="NCBI Taxonomy" id="1462996"/>
    <lineage>
        <taxon>Bacteria</taxon>
        <taxon>Bacillati</taxon>
        <taxon>Bacillota</taxon>
        <taxon>Bacilli</taxon>
        <taxon>Bacillales</taxon>
        <taxon>Paenibacillaceae</taxon>
        <taxon>Paenibacillus</taxon>
    </lineage>
</organism>
<evidence type="ECO:0000313" key="5">
    <source>
        <dbReference type="EMBL" id="ANS75135.1"/>
    </source>
</evidence>
<feature type="transmembrane region" description="Helical" evidence="3">
    <location>
        <begin position="43"/>
        <end position="67"/>
    </location>
</feature>
<gene>
    <name evidence="5" type="ORF">AWM70_11415</name>
</gene>
<keyword evidence="3" id="KW-0812">Transmembrane</keyword>
<dbReference type="EMBL" id="CP014167">
    <property type="protein sequence ID" value="ANS75135.1"/>
    <property type="molecule type" value="Genomic_DNA"/>
</dbReference>
<dbReference type="STRING" id="1462996.AWM70_11415"/>
<dbReference type="Gene3D" id="3.40.630.190">
    <property type="entry name" value="LCP protein"/>
    <property type="match status" value="1"/>
</dbReference>
<dbReference type="InterPro" id="IPR050922">
    <property type="entry name" value="LytR/CpsA/Psr_CW_biosynth"/>
</dbReference>
<keyword evidence="3" id="KW-0472">Membrane</keyword>
<dbReference type="InterPro" id="IPR004474">
    <property type="entry name" value="LytR_CpsA_psr"/>
</dbReference>
<feature type="compositionally biased region" description="Polar residues" evidence="2">
    <location>
        <begin position="353"/>
        <end position="371"/>
    </location>
</feature>
<dbReference type="Proteomes" id="UP000092573">
    <property type="component" value="Chromosome"/>
</dbReference>
<dbReference type="RefSeq" id="WP_068696480.1">
    <property type="nucleotide sequence ID" value="NZ_CP014167.1"/>
</dbReference>
<name>A0A1B1N145_9BACL</name>
<evidence type="ECO:0000256" key="2">
    <source>
        <dbReference type="SAM" id="MobiDB-lite"/>
    </source>
</evidence>